<feature type="domain" description="HDOD" evidence="1">
    <location>
        <begin position="260"/>
        <end position="455"/>
    </location>
</feature>
<dbReference type="InterPro" id="IPR003607">
    <property type="entry name" value="HD/PDEase_dom"/>
</dbReference>
<dbReference type="Gene3D" id="1.10.3210.10">
    <property type="entry name" value="Hypothetical protein af1432"/>
    <property type="match status" value="1"/>
</dbReference>
<dbReference type="AlphaFoldDB" id="A0A0S2IV43"/>
<dbReference type="PATRIC" id="fig|280505.15.peg.3074"/>
<dbReference type="EMBL" id="CP012029">
    <property type="protein sequence ID" value="ALO27357.1"/>
    <property type="molecule type" value="Genomic_DNA"/>
</dbReference>
<dbReference type="Pfam" id="PF08668">
    <property type="entry name" value="HDOD"/>
    <property type="match status" value="1"/>
</dbReference>
<dbReference type="InterPro" id="IPR013976">
    <property type="entry name" value="HDOD"/>
</dbReference>
<evidence type="ECO:0000313" key="3">
    <source>
        <dbReference type="Proteomes" id="UP000058857"/>
    </source>
</evidence>
<accession>A0A0S2IV43</accession>
<evidence type="ECO:0000259" key="1">
    <source>
        <dbReference type="PROSITE" id="PS51833"/>
    </source>
</evidence>
<evidence type="ECO:0000313" key="2">
    <source>
        <dbReference type="EMBL" id="ALO27357.1"/>
    </source>
</evidence>
<sequence>MFGTKFKRPKRSLEVRMKIQWFHYEKEGYFLSVKNLNEPIESLNPLYLRITHFNRNIDKIIGFLLDRYLQYLDIIPLRECIFSILRETIMNAVKANQKRVIFKEAGWDIKDPVQYETGMERFKEKLISKKDLYADLLEQNGLYVLVTFGFNQNSFLLKVANNVGLLPEENQRIQERISKARTYNNLSEVFENHGDESEGAGLGLAMSLLMLKNEGIEGDSYRIKSEEGITSAYIKIPFEFKKKNTNLQKTGEILSELDNLPTFPDNVNQIMSLINKPDSSIHNITELVSRDISLSANILKLANSASFSQRTKVENLEGAIKVVGLSELNSILLSLGTKRILEEKYKEFESIWERSSLSAFICRRLGERMGWKKQTITVLVCAALLHDVGRVILLSLEPDMSEKISEILGNRLLPSPLTLEEAALGISHTTLGGMICEKWNFSDTIRVAAEMHHRPLLVKKEFQDAVFSIYLSDMIIDISQGLSDYFLIQSAVLQHFGFKKETELGKFMKKTLQEYKEFDRKS</sequence>
<name>A0A0S2IV43_LEPBO</name>
<gene>
    <name evidence="2" type="ORF">LBBP_03152</name>
</gene>
<dbReference type="Proteomes" id="UP000058857">
    <property type="component" value="Chromosome 1"/>
</dbReference>
<dbReference type="InterPro" id="IPR052340">
    <property type="entry name" value="RNase_Y/CdgJ"/>
</dbReference>
<dbReference type="CDD" id="cd00077">
    <property type="entry name" value="HDc"/>
    <property type="match status" value="1"/>
</dbReference>
<dbReference type="SUPFAM" id="SSF109604">
    <property type="entry name" value="HD-domain/PDEase-like"/>
    <property type="match status" value="1"/>
</dbReference>
<dbReference type="PROSITE" id="PS51833">
    <property type="entry name" value="HDOD"/>
    <property type="match status" value="1"/>
</dbReference>
<dbReference type="PANTHER" id="PTHR33525:SF3">
    <property type="entry name" value="RIBONUCLEASE Y"/>
    <property type="match status" value="1"/>
</dbReference>
<dbReference type="PANTHER" id="PTHR33525">
    <property type="match status" value="1"/>
</dbReference>
<reference evidence="2 3" key="1">
    <citation type="journal article" date="2015" name="PLoS Negl. Trop. Dis.">
        <title>Distribution of Plasmids in Distinct Leptospira Pathogenic Species.</title>
        <authorList>
            <person name="Wang Y."/>
            <person name="Zhuang X."/>
            <person name="Zhong Y."/>
            <person name="Zhang C."/>
            <person name="Zhang Y."/>
            <person name="Zeng L."/>
            <person name="Zhu Y."/>
            <person name="He P."/>
            <person name="Dong K."/>
            <person name="Pal U."/>
            <person name="Guo X."/>
            <person name="Qin J."/>
        </authorList>
    </citation>
    <scope>NUCLEOTIDE SEQUENCE [LARGE SCALE GENOMIC DNA]</scope>
    <source>
        <strain evidence="2 3">56604</strain>
    </source>
</reference>
<proteinExistence type="predicted"/>
<protein>
    <submittedName>
        <fullName evidence="2">HDOD domain protein</fullName>
    </submittedName>
</protein>
<organism evidence="2">
    <name type="scientific">Leptospira borgpetersenii serovar Ballum</name>
    <dbReference type="NCBI Taxonomy" id="280505"/>
    <lineage>
        <taxon>Bacteria</taxon>
        <taxon>Pseudomonadati</taxon>
        <taxon>Spirochaetota</taxon>
        <taxon>Spirochaetia</taxon>
        <taxon>Leptospirales</taxon>
        <taxon>Leptospiraceae</taxon>
        <taxon>Leptospira</taxon>
    </lineage>
</organism>